<gene>
    <name evidence="2" type="ORF">PLEPLA_LOCUS28528</name>
</gene>
<evidence type="ECO:0000313" key="2">
    <source>
        <dbReference type="EMBL" id="CAB1440761.1"/>
    </source>
</evidence>
<dbReference type="Proteomes" id="UP001153269">
    <property type="component" value="Unassembled WGS sequence"/>
</dbReference>
<feature type="region of interest" description="Disordered" evidence="1">
    <location>
        <begin position="63"/>
        <end position="97"/>
    </location>
</feature>
<feature type="compositionally biased region" description="Basic and acidic residues" evidence="1">
    <location>
        <begin position="74"/>
        <end position="83"/>
    </location>
</feature>
<accession>A0A9N7V120</accession>
<name>A0A9N7V120_PLEPL</name>
<keyword evidence="3" id="KW-1185">Reference proteome</keyword>
<dbReference type="EMBL" id="CADEAL010002503">
    <property type="protein sequence ID" value="CAB1440761.1"/>
    <property type="molecule type" value="Genomic_DNA"/>
</dbReference>
<comment type="caution">
    <text evidence="2">The sequence shown here is derived from an EMBL/GenBank/DDBJ whole genome shotgun (WGS) entry which is preliminary data.</text>
</comment>
<organism evidence="2 3">
    <name type="scientific">Pleuronectes platessa</name>
    <name type="common">European plaice</name>
    <dbReference type="NCBI Taxonomy" id="8262"/>
    <lineage>
        <taxon>Eukaryota</taxon>
        <taxon>Metazoa</taxon>
        <taxon>Chordata</taxon>
        <taxon>Craniata</taxon>
        <taxon>Vertebrata</taxon>
        <taxon>Euteleostomi</taxon>
        <taxon>Actinopterygii</taxon>
        <taxon>Neopterygii</taxon>
        <taxon>Teleostei</taxon>
        <taxon>Neoteleostei</taxon>
        <taxon>Acanthomorphata</taxon>
        <taxon>Carangaria</taxon>
        <taxon>Pleuronectiformes</taxon>
        <taxon>Pleuronectoidei</taxon>
        <taxon>Pleuronectidae</taxon>
        <taxon>Pleuronectes</taxon>
    </lineage>
</organism>
<dbReference type="AlphaFoldDB" id="A0A9N7V120"/>
<proteinExistence type="predicted"/>
<evidence type="ECO:0000256" key="1">
    <source>
        <dbReference type="SAM" id="MobiDB-lite"/>
    </source>
</evidence>
<sequence>MEYFKDPPAAGVLHVAAVRRQDQVGLAGEEQRTMKSLCHLSGSMARRHDGKVMQVQEVRISSVSTPPPLCRRITSPEESHDSRPFASAGDTHPEAQTSLTLILSSLRSVSPQSDSSALRATTFYGDSGAHAATPPLPSPTPLQL</sequence>
<evidence type="ECO:0000313" key="3">
    <source>
        <dbReference type="Proteomes" id="UP001153269"/>
    </source>
</evidence>
<reference evidence="2" key="1">
    <citation type="submission" date="2020-03" db="EMBL/GenBank/DDBJ databases">
        <authorList>
            <person name="Weist P."/>
        </authorList>
    </citation>
    <scope>NUCLEOTIDE SEQUENCE</scope>
</reference>
<protein>
    <submittedName>
        <fullName evidence="2">Uncharacterized protein</fullName>
    </submittedName>
</protein>